<evidence type="ECO:0000259" key="6">
    <source>
        <dbReference type="SMART" id="SM00198"/>
    </source>
</evidence>
<dbReference type="InterPro" id="IPR002413">
    <property type="entry name" value="V5_allergen-like"/>
</dbReference>
<dbReference type="InterPro" id="IPR001283">
    <property type="entry name" value="CRISP-related"/>
</dbReference>
<sequence>MSNFFIFVALLVVISPQVLGKSKDYCSSVFRKICENKGEHVGCRPKDFSDYPSCSNQHPKLILMKSSYKKYILKRHNELRNKLASGTMTSTHGTFPSAMNMSELKWDSELEKLAEYNVKQCTMNHDRCRSTDKFHDAGQNIYYSSWSQKRSSDKTNLIGEAIQAWWDEHKDFYIHEVANYRGQSRGVLHFTAMALDYQTRVGCAISEYDYAGTGDTFLMTCNYSSWTWMEKPIYNKGKACSKCKKCDKTYKSLCK</sequence>
<dbReference type="EnsemblMetazoa" id="AAEL027045-RA">
    <property type="protein sequence ID" value="AAEL027045-PA"/>
    <property type="gene ID" value="AAEL027045"/>
</dbReference>
<dbReference type="PIRSF" id="PIRSF038921">
    <property type="entry name" value="P14a"/>
    <property type="match status" value="1"/>
</dbReference>
<dbReference type="VEuPathDB" id="VectorBase:AAEL003053"/>
<feature type="domain" description="SCP" evidence="6">
    <location>
        <begin position="67"/>
        <end position="231"/>
    </location>
</feature>
<dbReference type="PRINTS" id="PR00838">
    <property type="entry name" value="V5ALLERGEN"/>
</dbReference>
<keyword evidence="9" id="KW-1185">Reference proteome</keyword>
<evidence type="ECO:0000256" key="3">
    <source>
        <dbReference type="ARBA" id="ARBA00022525"/>
    </source>
</evidence>
<evidence type="ECO:0000256" key="1">
    <source>
        <dbReference type="ARBA" id="ARBA00004613"/>
    </source>
</evidence>
<feature type="signal peptide" evidence="5">
    <location>
        <begin position="1"/>
        <end position="20"/>
    </location>
</feature>
<dbReference type="CDD" id="cd05380">
    <property type="entry name" value="CAP_euk"/>
    <property type="match status" value="1"/>
</dbReference>
<evidence type="ECO:0000256" key="5">
    <source>
        <dbReference type="SAM" id="SignalP"/>
    </source>
</evidence>
<proteinExistence type="inferred from homology"/>
<evidence type="ECO:0000256" key="2">
    <source>
        <dbReference type="ARBA" id="ARBA00009923"/>
    </source>
</evidence>
<dbReference type="VEuPathDB" id="VectorBase:AAEL027045"/>
<dbReference type="InterPro" id="IPR035940">
    <property type="entry name" value="CAP_sf"/>
</dbReference>
<dbReference type="SUPFAM" id="SSF55797">
    <property type="entry name" value="PR-1-like"/>
    <property type="match status" value="1"/>
</dbReference>
<reference evidence="7 9" key="1">
    <citation type="submission" date="2017-06" db="EMBL/GenBank/DDBJ databases">
        <title>Aedes aegypti genome working group (AGWG) sequencing and assembly.</title>
        <authorList>
            <consortium name="Aedes aegypti Genome Working Group (AGWG)"/>
            <person name="Matthews B.J."/>
        </authorList>
    </citation>
    <scope>NUCLEOTIDE SEQUENCE [LARGE SCALE GENOMIC DNA]</scope>
    <source>
        <strain evidence="7 9">LVP_AGWG</strain>
    </source>
</reference>
<dbReference type="Gene3D" id="3.40.33.10">
    <property type="entry name" value="CAP"/>
    <property type="match status" value="1"/>
</dbReference>
<dbReference type="EnsemblMetazoa" id="AAEL003053-RC">
    <property type="protein sequence ID" value="AAEL003053-PC"/>
    <property type="gene ID" value="AAEL003053"/>
</dbReference>
<comment type="subcellular location">
    <subcellularLocation>
        <location evidence="1">Secreted</location>
    </subcellularLocation>
</comment>
<organism evidence="8 9">
    <name type="scientific">Aedes aegypti</name>
    <name type="common">Yellowfever mosquito</name>
    <name type="synonym">Culex aegypti</name>
    <dbReference type="NCBI Taxonomy" id="7159"/>
    <lineage>
        <taxon>Eukaryota</taxon>
        <taxon>Metazoa</taxon>
        <taxon>Ecdysozoa</taxon>
        <taxon>Arthropoda</taxon>
        <taxon>Hexapoda</taxon>
        <taxon>Insecta</taxon>
        <taxon>Pterygota</taxon>
        <taxon>Neoptera</taxon>
        <taxon>Endopterygota</taxon>
        <taxon>Diptera</taxon>
        <taxon>Nematocera</taxon>
        <taxon>Culicoidea</taxon>
        <taxon>Culicidae</taxon>
        <taxon>Culicinae</taxon>
        <taxon>Aedini</taxon>
        <taxon>Aedes</taxon>
        <taxon>Stegomyia</taxon>
    </lineage>
</organism>
<keyword evidence="4 5" id="KW-0732">Signal</keyword>
<gene>
    <name evidence="8" type="primary">110680298</name>
    <name evidence="7" type="synonym">5576981</name>
</gene>
<feature type="chain" id="PRO_5044565967" evidence="5">
    <location>
        <begin position="21"/>
        <end position="255"/>
    </location>
</feature>
<evidence type="ECO:0000256" key="4">
    <source>
        <dbReference type="ARBA" id="ARBA00022729"/>
    </source>
</evidence>
<dbReference type="PANTHER" id="PTHR10334">
    <property type="entry name" value="CYSTEINE-RICH SECRETORY PROTEIN-RELATED"/>
    <property type="match status" value="1"/>
</dbReference>
<accession>A0A1S4F3J3</accession>
<dbReference type="OrthoDB" id="414826at2759"/>
<dbReference type="InterPro" id="IPR014044">
    <property type="entry name" value="CAP_dom"/>
</dbReference>
<reference evidence="8" key="2">
    <citation type="submission" date="2025-05" db="UniProtKB">
        <authorList>
            <consortium name="EnsemblMetazoa"/>
        </authorList>
    </citation>
    <scope>IDENTIFICATION</scope>
    <source>
        <strain evidence="8">LVP_AGWG</strain>
    </source>
</reference>
<dbReference type="Proteomes" id="UP000008820">
    <property type="component" value="Chromosome 2"/>
</dbReference>
<dbReference type="AlphaFoldDB" id="A0A1S4F3J3"/>
<evidence type="ECO:0000313" key="7">
    <source>
        <dbReference type="EnsemblMetazoa" id="AAEL003053-PC"/>
    </source>
</evidence>
<dbReference type="SMART" id="SM00198">
    <property type="entry name" value="SCP"/>
    <property type="match status" value="1"/>
</dbReference>
<dbReference type="InterPro" id="IPR034763">
    <property type="entry name" value="P14a_insect"/>
</dbReference>
<protein>
    <submittedName>
        <fullName evidence="8">SCP domain-containing protein</fullName>
    </submittedName>
</protein>
<name>A0A1S4F3J3_AEDAE</name>
<dbReference type="Pfam" id="PF00188">
    <property type="entry name" value="CAP"/>
    <property type="match status" value="1"/>
</dbReference>
<evidence type="ECO:0000313" key="9">
    <source>
        <dbReference type="Proteomes" id="UP000008820"/>
    </source>
</evidence>
<comment type="similarity">
    <text evidence="2">Belongs to the CRISP family.</text>
</comment>
<dbReference type="SMR" id="A0A1S4F3J3"/>
<dbReference type="GO" id="GO:0005576">
    <property type="term" value="C:extracellular region"/>
    <property type="evidence" value="ECO:0007669"/>
    <property type="project" value="UniProtKB-SubCell"/>
</dbReference>
<evidence type="ECO:0000313" key="8">
    <source>
        <dbReference type="EnsemblMetazoa" id="AAEL027045-PA"/>
    </source>
</evidence>
<keyword evidence="3" id="KW-0964">Secreted</keyword>